<accession>A0A1J7JQA4</accession>
<gene>
    <name evidence="2" type="ORF">CONLIGDRAFT_643968</name>
</gene>
<dbReference type="OrthoDB" id="10604058at2759"/>
<reference evidence="2 3" key="1">
    <citation type="submission" date="2016-10" db="EMBL/GenBank/DDBJ databases">
        <title>Draft genome sequence of Coniochaeta ligniaria NRRL30616, a lignocellulolytic fungus for bioabatement of inhibitors in plant biomass hydrolysates.</title>
        <authorList>
            <consortium name="DOE Joint Genome Institute"/>
            <person name="Jimenez D.J."/>
            <person name="Hector R.E."/>
            <person name="Riley R."/>
            <person name="Sun H."/>
            <person name="Grigoriev I.V."/>
            <person name="Van Elsas J.D."/>
            <person name="Nichols N.N."/>
        </authorList>
    </citation>
    <scope>NUCLEOTIDE SEQUENCE [LARGE SCALE GENOMIC DNA]</scope>
    <source>
        <strain evidence="2 3">NRRL 30616</strain>
    </source>
</reference>
<feature type="compositionally biased region" description="Acidic residues" evidence="1">
    <location>
        <begin position="139"/>
        <end position="148"/>
    </location>
</feature>
<keyword evidence="3" id="KW-1185">Reference proteome</keyword>
<evidence type="ECO:0000256" key="1">
    <source>
        <dbReference type="SAM" id="MobiDB-lite"/>
    </source>
</evidence>
<dbReference type="AlphaFoldDB" id="A0A1J7JQA4"/>
<proteinExistence type="predicted"/>
<organism evidence="2 3">
    <name type="scientific">Coniochaeta ligniaria NRRL 30616</name>
    <dbReference type="NCBI Taxonomy" id="1408157"/>
    <lineage>
        <taxon>Eukaryota</taxon>
        <taxon>Fungi</taxon>
        <taxon>Dikarya</taxon>
        <taxon>Ascomycota</taxon>
        <taxon>Pezizomycotina</taxon>
        <taxon>Sordariomycetes</taxon>
        <taxon>Sordariomycetidae</taxon>
        <taxon>Coniochaetales</taxon>
        <taxon>Coniochaetaceae</taxon>
        <taxon>Coniochaeta</taxon>
    </lineage>
</organism>
<feature type="region of interest" description="Disordered" evidence="1">
    <location>
        <begin position="74"/>
        <end position="210"/>
    </location>
</feature>
<feature type="compositionally biased region" description="Low complexity" evidence="1">
    <location>
        <begin position="93"/>
        <end position="127"/>
    </location>
</feature>
<evidence type="ECO:0000313" key="2">
    <source>
        <dbReference type="EMBL" id="OIW29922.1"/>
    </source>
</evidence>
<name>A0A1J7JQA4_9PEZI</name>
<evidence type="ECO:0000313" key="3">
    <source>
        <dbReference type="Proteomes" id="UP000182658"/>
    </source>
</evidence>
<dbReference type="InParanoid" id="A0A1J7JQA4"/>
<sequence>MSKFSSRSESSMEHDMRACRIAAEVILRKEAINEATDSVPVCDKTAMIRELARLKTHMQTNGINFEPPKWAHRFTKDTVPGPSAPALVPGSGPVAPATTSGPSAAPGRVAPAPASRPSAPALAPVSRRAGKRKATRDERDDDDGEDDEYQGKPKRAKQPRAPLVKTRGQKSRAAAAAAEEEQATEPHIKVEEEEDQNAEPLIKVEDENDD</sequence>
<protein>
    <submittedName>
        <fullName evidence="2">Uncharacterized protein</fullName>
    </submittedName>
</protein>
<dbReference type="Proteomes" id="UP000182658">
    <property type="component" value="Unassembled WGS sequence"/>
</dbReference>
<dbReference type="EMBL" id="KV875097">
    <property type="protein sequence ID" value="OIW29922.1"/>
    <property type="molecule type" value="Genomic_DNA"/>
</dbReference>